<dbReference type="PANTHER" id="PTHR33392:SF6">
    <property type="entry name" value="POLYISOPRENYL-TEICHOIC ACID--PEPTIDOGLYCAN TEICHOIC ACID TRANSFERASE TAGU"/>
    <property type="match status" value="1"/>
</dbReference>
<evidence type="ECO:0000313" key="4">
    <source>
        <dbReference type="EMBL" id="KGA17025.1"/>
    </source>
</evidence>
<keyword evidence="2" id="KW-0812">Transmembrane</keyword>
<feature type="region of interest" description="Disordered" evidence="1">
    <location>
        <begin position="1"/>
        <end position="35"/>
    </location>
</feature>
<dbReference type="Pfam" id="PF03816">
    <property type="entry name" value="LytR_cpsA_psr"/>
    <property type="match status" value="1"/>
</dbReference>
<proteinExistence type="predicted"/>
<evidence type="ECO:0000256" key="2">
    <source>
        <dbReference type="SAM" id="Phobius"/>
    </source>
</evidence>
<dbReference type="AlphaFoldDB" id="A0A094PYX7"/>
<protein>
    <recommendedName>
        <fullName evidence="3">Cell envelope-related transcriptional attenuator domain-containing protein</fullName>
    </recommendedName>
</protein>
<name>A0A094PYX7_9ZZZZ</name>
<comment type="caution">
    <text evidence="4">The sequence shown here is derived from an EMBL/GenBank/DDBJ whole genome shotgun (WGS) entry which is preliminary data.</text>
</comment>
<feature type="transmembrane region" description="Helical" evidence="2">
    <location>
        <begin position="45"/>
        <end position="66"/>
    </location>
</feature>
<organism evidence="4">
    <name type="scientific">freshwater metagenome</name>
    <dbReference type="NCBI Taxonomy" id="449393"/>
    <lineage>
        <taxon>unclassified sequences</taxon>
        <taxon>metagenomes</taxon>
        <taxon>ecological metagenomes</taxon>
    </lineage>
</organism>
<keyword evidence="2" id="KW-0472">Membrane</keyword>
<feature type="region of interest" description="Disordered" evidence="1">
    <location>
        <begin position="429"/>
        <end position="454"/>
    </location>
</feature>
<gene>
    <name evidence="4" type="ORF">GM51_11310</name>
</gene>
<evidence type="ECO:0000256" key="1">
    <source>
        <dbReference type="SAM" id="MobiDB-lite"/>
    </source>
</evidence>
<feature type="domain" description="Cell envelope-related transcriptional attenuator" evidence="3">
    <location>
        <begin position="150"/>
        <end position="307"/>
    </location>
</feature>
<dbReference type="PANTHER" id="PTHR33392">
    <property type="entry name" value="POLYISOPRENYL-TEICHOIC ACID--PEPTIDOGLYCAN TEICHOIC ACID TRANSFERASE TAGU"/>
    <property type="match status" value="1"/>
</dbReference>
<dbReference type="Gene3D" id="3.40.630.190">
    <property type="entry name" value="LCP protein"/>
    <property type="match status" value="1"/>
</dbReference>
<keyword evidence="2" id="KW-1133">Transmembrane helix</keyword>
<dbReference type="NCBIfam" id="TIGR00350">
    <property type="entry name" value="lytR_cpsA_psr"/>
    <property type="match status" value="1"/>
</dbReference>
<dbReference type="InterPro" id="IPR004474">
    <property type="entry name" value="LytR_CpsA_psr"/>
</dbReference>
<dbReference type="EMBL" id="JNSL01000070">
    <property type="protein sequence ID" value="KGA17025.1"/>
    <property type="molecule type" value="Genomic_DNA"/>
</dbReference>
<sequence length="480" mass="51727">MTDSVEPSDQSPGTDPQTEDDTLTGLPRLTAEPLRKRRRTWPQRLVLTFNSFLVVACLGAAVAVYYGNEKANDRKVVSILGAEGGPTLTLPTTTTPIDPVTGEPSVTEPPVAVDLTAKNFLITGTDNGACIDPDSPYAAAFGDRNGLGERADTIMILRLDPATNAAAVLSFPRDLWVRINGKKTKSRINSAFNRDDPNPLIVTIFDNFGILIDHYVNIDFCAFKEIVDAVGGVRVPFATPVKDKNTNLLIEQAGCHTFGGEEGLAYVRSRHFRYYDAKTKKWVEDPAADRGRISRQQDFLRRAIQKALDKSAGNPTVAKELIDAALKYVILDANLTAGKLLELASAMKNLDPSTMKTYQIEGTGKMVGELSVIEPRITTDNMKAVLAVFQGRARLLDAPEQIFELVTTTVAPTTTVASATTVATTPTPVSTAVGETVPPTTKAPKTTTTTSTTTNTTTLVPVYVESNSVGILPTNDPACR</sequence>
<dbReference type="InterPro" id="IPR050922">
    <property type="entry name" value="LytR/CpsA/Psr_CW_biosynth"/>
</dbReference>
<accession>A0A094PYX7</accession>
<reference evidence="4" key="1">
    <citation type="submission" date="2014-06" db="EMBL/GenBank/DDBJ databases">
        <title>Key roles for freshwater Actinobacteria revealed by deep metagenomic sequencing.</title>
        <authorList>
            <person name="Ghai R."/>
            <person name="Mizuno C.M."/>
            <person name="Picazo A."/>
            <person name="Camacho A."/>
            <person name="Rodriguez-Valera F."/>
        </authorList>
    </citation>
    <scope>NUCLEOTIDE SEQUENCE</scope>
</reference>
<evidence type="ECO:0000259" key="3">
    <source>
        <dbReference type="Pfam" id="PF03816"/>
    </source>
</evidence>
<feature type="compositionally biased region" description="Polar residues" evidence="1">
    <location>
        <begin position="1"/>
        <end position="16"/>
    </location>
</feature>